<dbReference type="Gene3D" id="1.10.1220.10">
    <property type="entry name" value="Met repressor-like"/>
    <property type="match status" value="1"/>
</dbReference>
<accession>A0A926IFG9</accession>
<evidence type="ECO:0000313" key="1">
    <source>
        <dbReference type="EMBL" id="MBC8580551.1"/>
    </source>
</evidence>
<evidence type="ECO:0000313" key="2">
    <source>
        <dbReference type="Proteomes" id="UP000655830"/>
    </source>
</evidence>
<sequence>MLNPSYIAKANEKASIDHYTDKKMISTMKKGYQEMAAINLSLSKLYFEVEREVESYYDHTAESEVECE</sequence>
<dbReference type="Proteomes" id="UP000655830">
    <property type="component" value="Unassembled WGS sequence"/>
</dbReference>
<comment type="caution">
    <text evidence="1">The sequence shown here is derived from an EMBL/GenBank/DDBJ whole genome shotgun (WGS) entry which is preliminary data.</text>
</comment>
<dbReference type="RefSeq" id="WP_177670957.1">
    <property type="nucleotide sequence ID" value="NZ_JACRSY010000023.1"/>
</dbReference>
<protein>
    <submittedName>
        <fullName evidence="1">Uncharacterized protein</fullName>
    </submittedName>
</protein>
<dbReference type="GO" id="GO:0006355">
    <property type="term" value="P:regulation of DNA-templated transcription"/>
    <property type="evidence" value="ECO:0007669"/>
    <property type="project" value="InterPro"/>
</dbReference>
<reference evidence="1" key="1">
    <citation type="submission" date="2020-08" db="EMBL/GenBank/DDBJ databases">
        <title>Genome public.</title>
        <authorList>
            <person name="Liu C."/>
            <person name="Sun Q."/>
        </authorList>
    </citation>
    <scope>NUCLEOTIDE SEQUENCE</scope>
    <source>
        <strain evidence="1">NSJ-12</strain>
    </source>
</reference>
<gene>
    <name evidence="1" type="ORF">H8718_13595</name>
</gene>
<proteinExistence type="predicted"/>
<name>A0A926IFG9_9FIRM</name>
<dbReference type="EMBL" id="JACRSY010000023">
    <property type="protein sequence ID" value="MBC8580551.1"/>
    <property type="molecule type" value="Genomic_DNA"/>
</dbReference>
<keyword evidence="2" id="KW-1185">Reference proteome</keyword>
<organism evidence="1 2">
    <name type="scientific">Zhenhengia yiwuensis</name>
    <dbReference type="NCBI Taxonomy" id="2763666"/>
    <lineage>
        <taxon>Bacteria</taxon>
        <taxon>Bacillati</taxon>
        <taxon>Bacillota</taxon>
        <taxon>Clostridia</taxon>
        <taxon>Lachnospirales</taxon>
        <taxon>Lachnospiraceae</taxon>
        <taxon>Zhenhengia</taxon>
    </lineage>
</organism>
<dbReference type="AlphaFoldDB" id="A0A926IFG9"/>
<dbReference type="InterPro" id="IPR013321">
    <property type="entry name" value="Arc_rbn_hlx_hlx"/>
</dbReference>